<gene>
    <name evidence="2" type="ORF">HYG85_16460</name>
</gene>
<keyword evidence="1" id="KW-1133">Transmembrane helix</keyword>
<feature type="transmembrane region" description="Helical" evidence="1">
    <location>
        <begin position="117"/>
        <end position="135"/>
    </location>
</feature>
<dbReference type="RefSeq" id="WP_212690578.1">
    <property type="nucleotide sequence ID" value="NZ_CP058561.1"/>
</dbReference>
<proteinExistence type="predicted"/>
<evidence type="ECO:0000313" key="3">
    <source>
        <dbReference type="Proteomes" id="UP000677305"/>
    </source>
</evidence>
<feature type="transmembrane region" description="Helical" evidence="1">
    <location>
        <begin position="85"/>
        <end position="111"/>
    </location>
</feature>
<feature type="transmembrane region" description="Helical" evidence="1">
    <location>
        <begin position="7"/>
        <end position="25"/>
    </location>
</feature>
<name>A0A8J8SD38_9FIRM</name>
<evidence type="ECO:0000256" key="1">
    <source>
        <dbReference type="SAM" id="Phobius"/>
    </source>
</evidence>
<reference evidence="2 3" key="1">
    <citation type="submission" date="2020-07" db="EMBL/GenBank/DDBJ databases">
        <title>Vallitalea guaymasensis genome.</title>
        <authorList>
            <person name="Postec A."/>
        </authorList>
    </citation>
    <scope>NUCLEOTIDE SEQUENCE [LARGE SCALE GENOMIC DNA]</scope>
    <source>
        <strain evidence="2 3">Ra1766G1</strain>
    </source>
</reference>
<sequence>MKKNASTYIVAYMIILLIGALNYIIFKYSANYKPVNYNFHNSNFYIRVLLLPMIGRILFGMSIGLESLLTKVGKHVKLKMNTTRLLIMGIPSLLISLIKILYVFGIIHYYFIRNETFLLSALFQILFGYIIISSIEKKEITN</sequence>
<accession>A0A8J8SD38</accession>
<keyword evidence="1" id="KW-0472">Membrane</keyword>
<dbReference type="KEGG" id="vgu:HYG85_16460"/>
<feature type="transmembrane region" description="Helical" evidence="1">
    <location>
        <begin position="45"/>
        <end position="65"/>
    </location>
</feature>
<dbReference type="Proteomes" id="UP000677305">
    <property type="component" value="Chromosome"/>
</dbReference>
<evidence type="ECO:0000313" key="2">
    <source>
        <dbReference type="EMBL" id="QUH30412.1"/>
    </source>
</evidence>
<organism evidence="2 3">
    <name type="scientific">Vallitalea guaymasensis</name>
    <dbReference type="NCBI Taxonomy" id="1185412"/>
    <lineage>
        <taxon>Bacteria</taxon>
        <taxon>Bacillati</taxon>
        <taxon>Bacillota</taxon>
        <taxon>Clostridia</taxon>
        <taxon>Lachnospirales</taxon>
        <taxon>Vallitaleaceae</taxon>
        <taxon>Vallitalea</taxon>
    </lineage>
</organism>
<protein>
    <submittedName>
        <fullName evidence="2">Uncharacterized protein</fullName>
    </submittedName>
</protein>
<keyword evidence="3" id="KW-1185">Reference proteome</keyword>
<keyword evidence="1" id="KW-0812">Transmembrane</keyword>
<dbReference type="EMBL" id="CP058561">
    <property type="protein sequence ID" value="QUH30412.1"/>
    <property type="molecule type" value="Genomic_DNA"/>
</dbReference>
<dbReference type="AlphaFoldDB" id="A0A8J8SD38"/>